<name>A0A811PIJ3_9POAL</name>
<dbReference type="Proteomes" id="UP000604825">
    <property type="component" value="Unassembled WGS sequence"/>
</dbReference>
<keyword evidence="2" id="KW-0472">Membrane</keyword>
<evidence type="ECO:0000256" key="2">
    <source>
        <dbReference type="SAM" id="Phobius"/>
    </source>
</evidence>
<reference evidence="3" key="1">
    <citation type="submission" date="2020-10" db="EMBL/GenBank/DDBJ databases">
        <authorList>
            <person name="Han B."/>
            <person name="Lu T."/>
            <person name="Zhao Q."/>
            <person name="Huang X."/>
            <person name="Zhao Y."/>
        </authorList>
    </citation>
    <scope>NUCLEOTIDE SEQUENCE</scope>
</reference>
<dbReference type="EMBL" id="CAJGYO010000007">
    <property type="protein sequence ID" value="CAD6245099.1"/>
    <property type="molecule type" value="Genomic_DNA"/>
</dbReference>
<keyword evidence="4" id="KW-1185">Reference proteome</keyword>
<gene>
    <name evidence="3" type="ORF">NCGR_LOCUS29563</name>
</gene>
<protein>
    <submittedName>
        <fullName evidence="3">Uncharacterized protein</fullName>
    </submittedName>
</protein>
<proteinExistence type="predicted"/>
<feature type="compositionally biased region" description="Acidic residues" evidence="1">
    <location>
        <begin position="86"/>
        <end position="105"/>
    </location>
</feature>
<feature type="compositionally biased region" description="Low complexity" evidence="1">
    <location>
        <begin position="109"/>
        <end position="119"/>
    </location>
</feature>
<evidence type="ECO:0000313" key="3">
    <source>
        <dbReference type="EMBL" id="CAD6245099.1"/>
    </source>
</evidence>
<feature type="transmembrane region" description="Helical" evidence="2">
    <location>
        <begin position="218"/>
        <end position="240"/>
    </location>
</feature>
<evidence type="ECO:0000313" key="4">
    <source>
        <dbReference type="Proteomes" id="UP000604825"/>
    </source>
</evidence>
<comment type="caution">
    <text evidence="3">The sequence shown here is derived from an EMBL/GenBank/DDBJ whole genome shotgun (WGS) entry which is preliminary data.</text>
</comment>
<dbReference type="AlphaFoldDB" id="A0A811PIJ3"/>
<accession>A0A811PIJ3</accession>
<organism evidence="3 4">
    <name type="scientific">Miscanthus lutarioriparius</name>
    <dbReference type="NCBI Taxonomy" id="422564"/>
    <lineage>
        <taxon>Eukaryota</taxon>
        <taxon>Viridiplantae</taxon>
        <taxon>Streptophyta</taxon>
        <taxon>Embryophyta</taxon>
        <taxon>Tracheophyta</taxon>
        <taxon>Spermatophyta</taxon>
        <taxon>Magnoliopsida</taxon>
        <taxon>Liliopsida</taxon>
        <taxon>Poales</taxon>
        <taxon>Poaceae</taxon>
        <taxon>PACMAD clade</taxon>
        <taxon>Panicoideae</taxon>
        <taxon>Andropogonodae</taxon>
        <taxon>Andropogoneae</taxon>
        <taxon>Saccharinae</taxon>
        <taxon>Miscanthus</taxon>
    </lineage>
</organism>
<evidence type="ECO:0000256" key="1">
    <source>
        <dbReference type="SAM" id="MobiDB-lite"/>
    </source>
</evidence>
<sequence length="250" mass="26709">MRPKRSRPWRYGRDVRRRISSASARRDLYRRSCADLLLPPRCPGAPPLPFAAAADGDGDALVFAAVGLAAIGQVLENPPQRREPREDEDDAGATEEAVDDDEDERDAARVAGAGCCAPASRRRTRAPAPSGTRTAAHEAAPDAAAFVRLRLLLVLRGCVGEVEQHGGVRVRLQQRGGEADALGDAAAGERRRRGVAALAEKTSATRAGRLLQREGSVLGGWVPLLAVISCFHSAGGTVIFDHLANNYMTY</sequence>
<keyword evidence="2" id="KW-0812">Transmembrane</keyword>
<feature type="region of interest" description="Disordered" evidence="1">
    <location>
        <begin position="75"/>
        <end position="139"/>
    </location>
</feature>
<keyword evidence="2" id="KW-1133">Transmembrane helix</keyword>